<dbReference type="InterPro" id="IPR039528">
    <property type="entry name" value="DPM1-like"/>
</dbReference>
<sequence length="278" mass="31460">MVYVIEKDWEIPNYSITEFSEKTHKYCICVPVINEGEKIKKQLERMSPFVEKVDIIILDGGSTDNSLEPSFLNQIGIRALLVKQDKGKLSAQLRMGFAYALQEQYEGIITIDGNNKDSVESIPLFIEKLEQGYDFIQGSRYVPGGKEINTPLSRKLAIKFIHAPFISLLSGFKYSDTTNGFRGHSATFLRSENVQPFRAIFDTYELLAYLSVQAPKLGYKVKEIPVTRTYPIGKIPTKIGPLRGNILLLKILFNLMRGKYNVKSTVINSGKIDYKSDV</sequence>
<dbReference type="GO" id="GO:0016020">
    <property type="term" value="C:membrane"/>
    <property type="evidence" value="ECO:0007669"/>
    <property type="project" value="GOC"/>
</dbReference>
<dbReference type="PANTHER" id="PTHR43398">
    <property type="entry name" value="DOLICHOL-PHOSPHATE MANNOSYLTRANSFERASE SUBUNIT 1"/>
    <property type="match status" value="1"/>
</dbReference>
<evidence type="ECO:0000256" key="3">
    <source>
        <dbReference type="ARBA" id="ARBA00022679"/>
    </source>
</evidence>
<dbReference type="InterPro" id="IPR001173">
    <property type="entry name" value="Glyco_trans_2-like"/>
</dbReference>
<name>A0A3A3GK69_PANTH</name>
<dbReference type="OrthoDB" id="9810303at2"/>
<dbReference type="Gene3D" id="3.90.550.10">
    <property type="entry name" value="Spore Coat Polysaccharide Biosynthesis Protein SpsA, Chain A"/>
    <property type="match status" value="1"/>
</dbReference>
<protein>
    <submittedName>
        <fullName evidence="5">Glycosyltransferase family 2 protein</fullName>
    </submittedName>
</protein>
<dbReference type="GO" id="GO:0004582">
    <property type="term" value="F:dolichyl-phosphate beta-D-mannosyltransferase activity"/>
    <property type="evidence" value="ECO:0007669"/>
    <property type="project" value="InterPro"/>
</dbReference>
<dbReference type="EMBL" id="QYZD01000005">
    <property type="protein sequence ID" value="RJG24766.1"/>
    <property type="molecule type" value="Genomic_DNA"/>
</dbReference>
<dbReference type="Pfam" id="PF00535">
    <property type="entry name" value="Glycos_transf_2"/>
    <property type="match status" value="1"/>
</dbReference>
<evidence type="ECO:0000313" key="6">
    <source>
        <dbReference type="Proteomes" id="UP000266177"/>
    </source>
</evidence>
<proteinExistence type="inferred from homology"/>
<evidence type="ECO:0000256" key="1">
    <source>
        <dbReference type="ARBA" id="ARBA00006739"/>
    </source>
</evidence>
<organism evidence="5 6">
    <name type="scientific">Paenibacillus thiaminolyticus</name>
    <name type="common">Bacillus thiaminolyticus</name>
    <dbReference type="NCBI Taxonomy" id="49283"/>
    <lineage>
        <taxon>Bacteria</taxon>
        <taxon>Bacillati</taxon>
        <taxon>Bacillota</taxon>
        <taxon>Bacilli</taxon>
        <taxon>Bacillales</taxon>
        <taxon>Paenibacillaceae</taxon>
        <taxon>Paenibacillus</taxon>
    </lineage>
</organism>
<evidence type="ECO:0000256" key="2">
    <source>
        <dbReference type="ARBA" id="ARBA00022676"/>
    </source>
</evidence>
<reference evidence="5 6" key="1">
    <citation type="submission" date="2018-09" db="EMBL/GenBank/DDBJ databases">
        <title>Paenibacillus SK2017-BO5.</title>
        <authorList>
            <person name="Piskunova J.V."/>
            <person name="Dubiley S.A."/>
            <person name="Severinov K.V."/>
        </authorList>
    </citation>
    <scope>NUCLEOTIDE SEQUENCE [LARGE SCALE GENOMIC DNA]</scope>
    <source>
        <strain evidence="5 6">BO5</strain>
    </source>
</reference>
<keyword evidence="3 5" id="KW-0808">Transferase</keyword>
<keyword evidence="2" id="KW-0328">Glycosyltransferase</keyword>
<evidence type="ECO:0000259" key="4">
    <source>
        <dbReference type="Pfam" id="PF00535"/>
    </source>
</evidence>
<dbReference type="AlphaFoldDB" id="A0A3A3GK69"/>
<accession>A0A3A3GK69</accession>
<evidence type="ECO:0000313" key="5">
    <source>
        <dbReference type="EMBL" id="RJG24766.1"/>
    </source>
</evidence>
<dbReference type="PANTHER" id="PTHR43398:SF1">
    <property type="entry name" value="DOLICHOL-PHOSPHATE MANNOSYLTRANSFERASE SUBUNIT 1"/>
    <property type="match status" value="1"/>
</dbReference>
<comment type="similarity">
    <text evidence="1">Belongs to the glycosyltransferase 2 family.</text>
</comment>
<dbReference type="CDD" id="cd04179">
    <property type="entry name" value="DPM_DPG-synthase_like"/>
    <property type="match status" value="1"/>
</dbReference>
<dbReference type="InterPro" id="IPR029044">
    <property type="entry name" value="Nucleotide-diphossugar_trans"/>
</dbReference>
<comment type="caution">
    <text evidence="5">The sequence shown here is derived from an EMBL/GenBank/DDBJ whole genome shotgun (WGS) entry which is preliminary data.</text>
</comment>
<dbReference type="SUPFAM" id="SSF53448">
    <property type="entry name" value="Nucleotide-diphospho-sugar transferases"/>
    <property type="match status" value="1"/>
</dbReference>
<feature type="domain" description="Glycosyltransferase 2-like" evidence="4">
    <location>
        <begin position="27"/>
        <end position="162"/>
    </location>
</feature>
<dbReference type="GO" id="GO:0009247">
    <property type="term" value="P:glycolipid biosynthetic process"/>
    <property type="evidence" value="ECO:0007669"/>
    <property type="project" value="TreeGrafter"/>
</dbReference>
<dbReference type="Proteomes" id="UP000266177">
    <property type="component" value="Unassembled WGS sequence"/>
</dbReference>
<gene>
    <name evidence="5" type="ORF">DQX05_07910</name>
</gene>